<reference evidence="3" key="1">
    <citation type="journal article" date="2023" name="Commun. Biol.">
        <title>Genome analysis of Parmales, the sister group of diatoms, reveals the evolutionary specialization of diatoms from phago-mixotrophs to photoautotrophs.</title>
        <authorList>
            <person name="Ban H."/>
            <person name="Sato S."/>
            <person name="Yoshikawa S."/>
            <person name="Yamada K."/>
            <person name="Nakamura Y."/>
            <person name="Ichinomiya M."/>
            <person name="Sato N."/>
            <person name="Blanc-Mathieu R."/>
            <person name="Endo H."/>
            <person name="Kuwata A."/>
            <person name="Ogata H."/>
        </authorList>
    </citation>
    <scope>NUCLEOTIDE SEQUENCE [LARGE SCALE GENOMIC DNA]</scope>
</reference>
<dbReference type="Proteomes" id="UP001162640">
    <property type="component" value="Unassembled WGS sequence"/>
</dbReference>
<proteinExistence type="predicted"/>
<dbReference type="Gene3D" id="3.80.10.10">
    <property type="entry name" value="Ribonuclease Inhibitor"/>
    <property type="match status" value="1"/>
</dbReference>
<gene>
    <name evidence="2" type="ORF">TL16_g10366</name>
</gene>
<organism evidence="2 3">
    <name type="scientific">Triparma laevis f. inornata</name>
    <dbReference type="NCBI Taxonomy" id="1714386"/>
    <lineage>
        <taxon>Eukaryota</taxon>
        <taxon>Sar</taxon>
        <taxon>Stramenopiles</taxon>
        <taxon>Ochrophyta</taxon>
        <taxon>Bolidophyceae</taxon>
        <taxon>Parmales</taxon>
        <taxon>Triparmaceae</taxon>
        <taxon>Triparma</taxon>
    </lineage>
</organism>
<sequence>MKADKLVRRGAEDEGDKNEEEIPEFMAAESSTTFTTESTVPAATDQFMHTPGFRIHFMGFVPVDVLMALRVATKGWNAAADVLINEGVESGTMIVHGRKDISEEVAEALEERRALATRAIFFLNITKVGHAACFLAINLVVVESPEGVKSIGSLAFCYCKSLTTVFFPKTLTPIGEEAFYNCCRLDNADLLHTNLQRRVAFMSCLHELPS</sequence>
<feature type="region of interest" description="Disordered" evidence="1">
    <location>
        <begin position="1"/>
        <end position="22"/>
    </location>
</feature>
<comment type="caution">
    <text evidence="2">The sequence shown here is derived from an EMBL/GenBank/DDBJ whole genome shotgun (WGS) entry which is preliminary data.</text>
</comment>
<dbReference type="Pfam" id="PF13306">
    <property type="entry name" value="LRR_5"/>
    <property type="match status" value="1"/>
</dbReference>
<accession>A0A9W7B8M2</accession>
<evidence type="ECO:0000256" key="1">
    <source>
        <dbReference type="SAM" id="MobiDB-lite"/>
    </source>
</evidence>
<name>A0A9W7B8M2_9STRA</name>
<feature type="compositionally biased region" description="Basic and acidic residues" evidence="1">
    <location>
        <begin position="1"/>
        <end position="12"/>
    </location>
</feature>
<evidence type="ECO:0000313" key="2">
    <source>
        <dbReference type="EMBL" id="GMH85872.1"/>
    </source>
</evidence>
<evidence type="ECO:0000313" key="3">
    <source>
        <dbReference type="Proteomes" id="UP001162640"/>
    </source>
</evidence>
<feature type="compositionally biased region" description="Acidic residues" evidence="1">
    <location>
        <begin position="13"/>
        <end position="22"/>
    </location>
</feature>
<dbReference type="InterPro" id="IPR026906">
    <property type="entry name" value="LRR_5"/>
</dbReference>
<dbReference type="EMBL" id="BLQM01000366">
    <property type="protein sequence ID" value="GMH85872.1"/>
    <property type="molecule type" value="Genomic_DNA"/>
</dbReference>
<dbReference type="AlphaFoldDB" id="A0A9W7B8M2"/>
<dbReference type="InterPro" id="IPR032675">
    <property type="entry name" value="LRR_dom_sf"/>
</dbReference>
<protein>
    <submittedName>
        <fullName evidence="2">Uncharacterized protein</fullName>
    </submittedName>
</protein>